<feature type="region of interest" description="Disordered" evidence="11">
    <location>
        <begin position="1"/>
        <end position="778"/>
    </location>
</feature>
<dbReference type="SUPFAM" id="SSF47370">
    <property type="entry name" value="Bromodomain"/>
    <property type="match status" value="1"/>
</dbReference>
<evidence type="ECO:0000256" key="5">
    <source>
        <dbReference type="ARBA" id="ARBA00022679"/>
    </source>
</evidence>
<evidence type="ECO:0000256" key="6">
    <source>
        <dbReference type="ARBA" id="ARBA00022691"/>
    </source>
</evidence>
<feature type="compositionally biased region" description="Polar residues" evidence="11">
    <location>
        <begin position="616"/>
        <end position="633"/>
    </location>
</feature>
<dbReference type="PANTHER" id="PTHR46147:SF1">
    <property type="entry name" value="HISTONE-LYSINE N-METHYLTRANSFERASE ASH1L"/>
    <property type="match status" value="1"/>
</dbReference>
<organism evidence="16 17">
    <name type="scientific">Albula goreensis</name>
    <dbReference type="NCBI Taxonomy" id="1534307"/>
    <lineage>
        <taxon>Eukaryota</taxon>
        <taxon>Metazoa</taxon>
        <taxon>Chordata</taxon>
        <taxon>Craniata</taxon>
        <taxon>Vertebrata</taxon>
        <taxon>Euteleostomi</taxon>
        <taxon>Actinopterygii</taxon>
        <taxon>Neopterygii</taxon>
        <taxon>Teleostei</taxon>
        <taxon>Albuliformes</taxon>
        <taxon>Albulidae</taxon>
        <taxon>Albula</taxon>
    </lineage>
</organism>
<feature type="compositionally biased region" description="Pro residues" evidence="11">
    <location>
        <begin position="232"/>
        <end position="253"/>
    </location>
</feature>
<feature type="compositionally biased region" description="Basic residues" evidence="11">
    <location>
        <begin position="593"/>
        <end position="614"/>
    </location>
</feature>
<feature type="compositionally biased region" description="Basic residues" evidence="11">
    <location>
        <begin position="732"/>
        <end position="741"/>
    </location>
</feature>
<dbReference type="GO" id="GO:0005654">
    <property type="term" value="C:nucleoplasm"/>
    <property type="evidence" value="ECO:0007669"/>
    <property type="project" value="TreeGrafter"/>
</dbReference>
<feature type="compositionally biased region" description="Low complexity" evidence="11">
    <location>
        <begin position="1695"/>
        <end position="1712"/>
    </location>
</feature>
<evidence type="ECO:0008006" key="18">
    <source>
        <dbReference type="Google" id="ProtNLM"/>
    </source>
</evidence>
<dbReference type="GO" id="GO:0003677">
    <property type="term" value="F:DNA binding"/>
    <property type="evidence" value="ECO:0007669"/>
    <property type="project" value="InterPro"/>
</dbReference>
<feature type="compositionally biased region" description="Polar residues" evidence="11">
    <location>
        <begin position="929"/>
        <end position="942"/>
    </location>
</feature>
<dbReference type="PROSITE" id="PS50868">
    <property type="entry name" value="POST_SET"/>
    <property type="match status" value="1"/>
</dbReference>
<feature type="domain" description="Post-SET" evidence="14">
    <location>
        <begin position="2252"/>
        <end position="2268"/>
    </location>
</feature>
<dbReference type="GO" id="GO:0005694">
    <property type="term" value="C:chromosome"/>
    <property type="evidence" value="ECO:0007669"/>
    <property type="project" value="UniProtKB-SubCell"/>
</dbReference>
<feature type="region of interest" description="Disordered" evidence="11">
    <location>
        <begin position="2269"/>
        <end position="2329"/>
    </location>
</feature>
<sequence>MDQRTQGGPPTPTPLPPIAPSGETEKEGGGGKNEEEKREKEREGTASETPAASAGGGGGDQQQQFSVTETTFSEGNVKLKIGLQAKRMKKPPKILENYVCRPAIRTSVRQGRGGGRSSRGGGANGTVGSNHINSPSHDRDRERSPALTPTNSNQPPPPSAAPPTPPPPPPPPAPAPPATSTPVTGSMPGKRGPPKLARKSEVKSDTPQLERPVNLHRPDADGKLPRPGKKSPSPPTNHPPSSTPSPPPPPPSPLTQDSNIEGISKTPQPMHDAQREKDRSVLNGGTPTVTEKLAQLIATCPPSKSTKGKIRKLPSAPTPTITSTAAAAVSPSPPRPEPLAPNRATGSSSPSSSQLPHPPAPVSRPPGRPPGSRHRDSVLEKFSTPPKKEEASSEGKGGNGNTSNGSTPGTNSTNGSTTNTTATSSNNNSSSMKPQTHLTCLPPSASAPPLSLDQRVGGATDGRRGPATSPGNLSRGGPSQTEGCDRDRERDRDKEGPRDLSMNKCPLSSGPARQETNNKGALLSSSGQGRKSTSPSKPSPSRDRSASGAAQSDSTRQTASPSNPPTSSAPAPCSNSALSTPPSSPPEQDCKPLKKRKGRRPRWTRVVNRTHKLTQSKEPTSNATTNSADQQTSKLRKTPMSPSSALPPALHKPRPVGRPPNPNRVPPASSQLVPALPRKRGRPKSKMPQLDAPVPRRALKLPPSKVYSLLKSKEEDPPVLHPEVDLNPPKPMPRKRGRPKRLPPTLPQETQPPTLAPEEQSGGGLTAGDGLEGDRHFRKKGNGQLMMRTIIHKINKMKTKKRKRLLNQILLGPGAGTGGTRNEIESSRVAGGDVTGSVAAATHSLSSLAASFGGKLGPQINVSKKGTIYMGKRRGRKPKASTNTSASTPAAPEPFLSPTSASPLHHHQSQSLHSQQQQQLPSSEVFPSPTLSQSSRAQSPISDSGFVEPGAVHFMPHSHCSHHAHHSFPLPPPASPALSPRPLSSFGSSSSSAAPLLKKPSSCRGHHHHHYRHQYHYRKLSPPPPLLPTSPAHLSELKEATPSPVSESHSEETVPSDSGIGTDNNSTSDRGEKGGGSSVVGGVGITQGMAAGMVMPGVVGSVAGVGVGLRGRRRHSSSVLLDHSSPSPSPLGPGTPPDPCRSHPPPPPSALVGHKEKHKHKCKRRGHNCPGYDKLKRQKRKRKKKYLQLRSRRQDPDFLAELEELIIRLSEIRIAHRSTGIGLGSGLGLGSSGAGGVGAGTGMGSGGGSGGSMGSSSHPPPHHYLHRDLLPTIFRINFSGYYSPHPAYPCDSLHYVRKPDLKKKRGRPPKLREAMAEVPFVHGLGFPLSGAGFYHPSYSVPYSSAPLGLSYYRGYPPAAALYPHPHHPQPHPPPPHPHHSPSFPPPPPPSYMHHHPPHLLLNPAKFHKKKHKLLRQEFLGGGRSPVLYPAMTPELSYGWLHEHKHKHRHKHRDRREEEGMVEGGGAGGRVSGSRGMGVGGGGMIDSLRRYRYGKDPTSTTNASNSVTGPAANSPSSSSSSSAERYKHKDASLSSCLGSSYLSSTGGSRGHSHLEPWLRRGSPESDYASLSHNPNPNQDSFTGGHPPDTMGGSDSEEEEPETPPPMSTHPHVPAHHTNLFATALSRTTPTGGRGRRGGGTASTRSFAGLRKDRPSSAERREAGMTVGVQTRGSRSIAPECSEGGMHHHHHHHLNLHHPQQNSQMSQQQQQHPHCVARHSHSSHDSTPGTGAQGPGRPHSRERGSGSRQASPSTRPPPQSCYLDGPILDSPRHPSQSPPHRSRSSTQGLDRVLSTKRSLDHVNKILKAKKLQRQARTGNNVVKKRRPGRPRKYPLPSPPPSPSPPPEAPPPQHRDRGGGGGGGDTVSDVIEAVVQGQIRSGRGQKRKRWERDQDGEEAEEEEEEQDEDEERAGTGSRGADRRSWLTQEELHCFRRALEGKPEGHSSRERLVPSSLEHAPPLALASQWEKRAARPPKKKFQRAGLYSDVYKTEDPRSQLLQLKKERLEYTPGEHEYGLFPAPIHVGKYLRQKRIDFQLPYDILWQWKHNQLYKKPDVPLYKKIRSNVYVDVKPLSGYEATTCNCKQPDNSGDKGCIDDCLNRMIFAECSPNTCPCGEQCDNQHIQRHEWVQCLERFRAEGKGWGIRTKEPLRAGQFIIEYLGEVVSEQEFRNRMIEQYYTHNDHYCLNLDSGMVIDSYRMGNEARFINHSCEPNCEMQKWSVNGVYRIGLFALKDMDSGTELTYDYNFHSFNTEKQQVCKCGSESCRGIIGGKSQRVNGLPGKGGGAGGGSRRPGRLKEKRKSKHQLKKREEESSDSGKFSPHLHMKPMSNRERNFVLKHRVFLVRNWEKMREKQLKREGEREREREREREGSSLSLYSRWGGVIRDDGNIKSDVFLTQFSALQTSRSVRTRRLAAAEENMEVTRTARLAHIFKEICDMIISYKDSSSQTLAAPLLTLPSRKRNMQYYEKVSDPLDLSTIEKQILTGHYKTVEAFDTDMLKVFATQRSTMGANPQWGGMSAACGRPTTGHGTRRLSR</sequence>
<feature type="region of interest" description="Disordered" evidence="11">
    <location>
        <begin position="1541"/>
        <end position="1612"/>
    </location>
</feature>
<dbReference type="CDD" id="cd19174">
    <property type="entry name" value="SET_ASH1L"/>
    <property type="match status" value="1"/>
</dbReference>
<feature type="compositionally biased region" description="Pro residues" evidence="11">
    <location>
        <begin position="1127"/>
        <end position="1149"/>
    </location>
</feature>
<feature type="compositionally biased region" description="Gly residues" evidence="11">
    <location>
        <begin position="111"/>
        <end position="125"/>
    </location>
</feature>
<feature type="compositionally biased region" description="Basic and acidic residues" evidence="11">
    <location>
        <begin position="23"/>
        <end position="45"/>
    </location>
</feature>
<feature type="compositionally biased region" description="Gly residues" evidence="11">
    <location>
        <begin position="2278"/>
        <end position="2289"/>
    </location>
</feature>
<feature type="compositionally biased region" description="Acidic residues" evidence="11">
    <location>
        <begin position="1891"/>
        <end position="1908"/>
    </location>
</feature>
<dbReference type="GO" id="GO:0042800">
    <property type="term" value="F:histone H3K4 methyltransferase activity"/>
    <property type="evidence" value="ECO:0007669"/>
    <property type="project" value="TreeGrafter"/>
</dbReference>
<comment type="caution">
    <text evidence="16">The sequence shown here is derived from an EMBL/GenBank/DDBJ whole genome shotgun (WGS) entry which is preliminary data.</text>
</comment>
<dbReference type="SMART" id="SM00508">
    <property type="entry name" value="PostSET"/>
    <property type="match status" value="1"/>
</dbReference>
<feature type="compositionally biased region" description="Polar residues" evidence="11">
    <location>
        <begin position="65"/>
        <end position="74"/>
    </location>
</feature>
<evidence type="ECO:0000259" key="14">
    <source>
        <dbReference type="PROSITE" id="PS50868"/>
    </source>
</evidence>
<dbReference type="OrthoDB" id="79252at2759"/>
<dbReference type="FunFam" id="1.20.920.10:FF:000025">
    <property type="entry name" value="Histone-lysine N-methyltransferase"/>
    <property type="match status" value="1"/>
</dbReference>
<feature type="compositionally biased region" description="Low complexity" evidence="11">
    <location>
        <begin position="1117"/>
        <end position="1126"/>
    </location>
</feature>
<feature type="compositionally biased region" description="Basic residues" evidence="11">
    <location>
        <begin position="1820"/>
        <end position="1830"/>
    </location>
</feature>
<feature type="compositionally biased region" description="Basic and acidic residues" evidence="11">
    <location>
        <begin position="1648"/>
        <end position="1661"/>
    </location>
</feature>
<feature type="compositionally biased region" description="Low complexity" evidence="11">
    <location>
        <begin position="314"/>
        <end position="330"/>
    </location>
</feature>
<dbReference type="EMBL" id="JAERUA010000020">
    <property type="protein sequence ID" value="KAI1885913.1"/>
    <property type="molecule type" value="Genomic_DNA"/>
</dbReference>
<evidence type="ECO:0000256" key="3">
    <source>
        <dbReference type="ARBA" id="ARBA00022454"/>
    </source>
</evidence>
<feature type="domain" description="Bromo" evidence="12">
    <location>
        <begin position="2444"/>
        <end position="2500"/>
    </location>
</feature>
<feature type="compositionally biased region" description="Gly residues" evidence="11">
    <location>
        <begin position="1461"/>
        <end position="1483"/>
    </location>
</feature>
<feature type="compositionally biased region" description="Low complexity" evidence="11">
    <location>
        <begin position="558"/>
        <end position="577"/>
    </location>
</feature>
<feature type="region of interest" description="Disordered" evidence="11">
    <location>
        <begin position="1240"/>
        <end position="1262"/>
    </location>
</feature>
<evidence type="ECO:0000259" key="15">
    <source>
        <dbReference type="PROSITE" id="PS51215"/>
    </source>
</evidence>
<dbReference type="Pfam" id="PF00856">
    <property type="entry name" value="SET"/>
    <property type="match status" value="1"/>
</dbReference>
<dbReference type="GO" id="GO:0006355">
    <property type="term" value="P:regulation of DNA-templated transcription"/>
    <property type="evidence" value="ECO:0007669"/>
    <property type="project" value="TreeGrafter"/>
</dbReference>
<dbReference type="SUPFAM" id="SSF82199">
    <property type="entry name" value="SET domain"/>
    <property type="match status" value="1"/>
</dbReference>
<evidence type="ECO:0000256" key="10">
    <source>
        <dbReference type="PROSITE-ProRule" id="PRU00035"/>
    </source>
</evidence>
<evidence type="ECO:0000256" key="2">
    <source>
        <dbReference type="ARBA" id="ARBA00004286"/>
    </source>
</evidence>
<feature type="region of interest" description="Disordered" evidence="11">
    <location>
        <begin position="1446"/>
        <end position="1525"/>
    </location>
</feature>
<proteinExistence type="predicted"/>
<feature type="compositionally biased region" description="Basic residues" evidence="11">
    <location>
        <begin position="2290"/>
        <end position="2305"/>
    </location>
</feature>
<keyword evidence="17" id="KW-1185">Reference proteome</keyword>
<dbReference type="Pfam" id="PF17907">
    <property type="entry name" value="AWS"/>
    <property type="match status" value="1"/>
</dbReference>
<feature type="compositionally biased region" description="Pro residues" evidence="11">
    <location>
        <begin position="154"/>
        <end position="179"/>
    </location>
</feature>
<feature type="compositionally biased region" description="Basic and acidic residues" evidence="11">
    <location>
        <begin position="711"/>
        <end position="724"/>
    </location>
</feature>
<evidence type="ECO:0000256" key="9">
    <source>
        <dbReference type="ARBA" id="ARBA00023242"/>
    </source>
</evidence>
<feature type="compositionally biased region" description="Low complexity" evidence="11">
    <location>
        <begin position="401"/>
        <end position="431"/>
    </location>
</feature>
<dbReference type="FunFam" id="2.170.270.10:FF:000011">
    <property type="entry name" value="Histone-lysine N-methyltransferase"/>
    <property type="match status" value="1"/>
</dbReference>
<comment type="subcellular location">
    <subcellularLocation>
        <location evidence="2">Chromosome</location>
    </subcellularLocation>
    <subcellularLocation>
        <location evidence="1">Nucleus</location>
    </subcellularLocation>
</comment>
<feature type="compositionally biased region" description="Polar residues" evidence="11">
    <location>
        <begin position="469"/>
        <end position="482"/>
    </location>
</feature>
<dbReference type="GO" id="GO:0032259">
    <property type="term" value="P:methylation"/>
    <property type="evidence" value="ECO:0007669"/>
    <property type="project" value="UniProtKB-KW"/>
</dbReference>
<dbReference type="InterPro" id="IPR046341">
    <property type="entry name" value="SET_dom_sf"/>
</dbReference>
<feature type="compositionally biased region" description="Pro residues" evidence="11">
    <location>
        <begin position="1831"/>
        <end position="1849"/>
    </location>
</feature>
<protein>
    <recommendedName>
        <fullName evidence="18">Histone-lysine N-methyltransferase ASH1L</fullName>
    </recommendedName>
</protein>
<dbReference type="PROSITE" id="PS50280">
    <property type="entry name" value="SET"/>
    <property type="match status" value="1"/>
</dbReference>
<feature type="compositionally biased region" description="Basic residues" evidence="11">
    <location>
        <begin position="1004"/>
        <end position="1019"/>
    </location>
</feature>
<keyword evidence="7" id="KW-0156">Chromatin regulator</keyword>
<feature type="compositionally biased region" description="Polar residues" evidence="11">
    <location>
        <begin position="548"/>
        <end position="557"/>
    </location>
</feature>
<feature type="compositionally biased region" description="Gly residues" evidence="11">
    <location>
        <begin position="1240"/>
        <end position="1253"/>
    </location>
</feature>
<feature type="compositionally biased region" description="Pro residues" evidence="11">
    <location>
        <begin position="9"/>
        <end position="19"/>
    </location>
</feature>
<keyword evidence="9" id="KW-0539">Nucleus</keyword>
<keyword evidence="8 10" id="KW-0103">Bromodomain</keyword>
<feature type="compositionally biased region" description="Polar residues" evidence="11">
    <location>
        <begin position="514"/>
        <end position="529"/>
    </location>
</feature>
<feature type="region of interest" description="Disordered" evidence="11">
    <location>
        <begin position="865"/>
        <end position="1080"/>
    </location>
</feature>
<evidence type="ECO:0000256" key="7">
    <source>
        <dbReference type="ARBA" id="ARBA00022853"/>
    </source>
</evidence>
<evidence type="ECO:0000313" key="17">
    <source>
        <dbReference type="Proteomes" id="UP000829720"/>
    </source>
</evidence>
<dbReference type="InterPro" id="IPR003616">
    <property type="entry name" value="Post-SET_dom"/>
</dbReference>
<dbReference type="SMART" id="SM00317">
    <property type="entry name" value="SET"/>
    <property type="match status" value="1"/>
</dbReference>
<feature type="region of interest" description="Disordered" evidence="11">
    <location>
        <begin position="1362"/>
        <end position="1399"/>
    </location>
</feature>
<feature type="compositionally biased region" description="Basic residues" evidence="11">
    <location>
        <begin position="1155"/>
        <end position="1167"/>
    </location>
</feature>
<evidence type="ECO:0000259" key="12">
    <source>
        <dbReference type="PROSITE" id="PS50014"/>
    </source>
</evidence>
<evidence type="ECO:0000256" key="1">
    <source>
        <dbReference type="ARBA" id="ARBA00004123"/>
    </source>
</evidence>
<gene>
    <name evidence="16" type="ORF">AGOR_G00208650</name>
</gene>
<feature type="compositionally biased region" description="Polar residues" evidence="11">
    <location>
        <begin position="126"/>
        <end position="135"/>
    </location>
</feature>
<dbReference type="Gene3D" id="1.20.920.10">
    <property type="entry name" value="Bromodomain-like"/>
    <property type="match status" value="1"/>
</dbReference>
<keyword evidence="3" id="KW-0158">Chromosome</keyword>
<feature type="compositionally biased region" description="Low complexity" evidence="11">
    <location>
        <begin position="441"/>
        <end position="452"/>
    </location>
</feature>
<dbReference type="InterPro" id="IPR017956">
    <property type="entry name" value="AT_hook_DNA-bd_motif"/>
</dbReference>
<feature type="compositionally biased region" description="Pro residues" evidence="11">
    <location>
        <begin position="656"/>
        <end position="665"/>
    </location>
</feature>
<feature type="compositionally biased region" description="Low complexity" evidence="11">
    <location>
        <begin position="976"/>
        <end position="1002"/>
    </location>
</feature>
<feature type="compositionally biased region" description="Polar residues" evidence="11">
    <location>
        <begin position="254"/>
        <end position="267"/>
    </location>
</feature>
<dbReference type="SMART" id="SM00384">
    <property type="entry name" value="AT_hook"/>
    <property type="match status" value="7"/>
</dbReference>
<feature type="compositionally biased region" description="Low complexity" evidence="11">
    <location>
        <begin position="909"/>
        <end position="923"/>
    </location>
</feature>
<feature type="compositionally biased region" description="Basic and acidic residues" evidence="11">
    <location>
        <begin position="483"/>
        <end position="498"/>
    </location>
</feature>
<feature type="domain" description="AWS" evidence="15">
    <location>
        <begin position="2074"/>
        <end position="2125"/>
    </location>
</feature>
<feature type="compositionally biased region" description="Basic residues" evidence="11">
    <location>
        <begin position="1685"/>
        <end position="1694"/>
    </location>
</feature>
<feature type="region of interest" description="Disordered" evidence="11">
    <location>
        <begin position="1624"/>
        <end position="1921"/>
    </location>
</feature>
<accession>A0A8T3CLE3</accession>
<dbReference type="Proteomes" id="UP000829720">
    <property type="component" value="Unassembled WGS sequence"/>
</dbReference>
<dbReference type="PANTHER" id="PTHR46147">
    <property type="entry name" value="HISTONE-LYSINE N-METHYLTRANSFERASE ASH1"/>
    <property type="match status" value="1"/>
</dbReference>
<feature type="compositionally biased region" description="Polar residues" evidence="11">
    <location>
        <begin position="1043"/>
        <end position="1068"/>
    </location>
</feature>
<evidence type="ECO:0000259" key="13">
    <source>
        <dbReference type="PROSITE" id="PS50280"/>
    </source>
</evidence>
<dbReference type="PROSITE" id="PS51215">
    <property type="entry name" value="AWS"/>
    <property type="match status" value="1"/>
</dbReference>
<keyword evidence="6" id="KW-0949">S-adenosyl-L-methionine</keyword>
<dbReference type="Gene3D" id="2.170.270.10">
    <property type="entry name" value="SET domain"/>
    <property type="match status" value="1"/>
</dbReference>
<evidence type="ECO:0000256" key="11">
    <source>
        <dbReference type="SAM" id="MobiDB-lite"/>
    </source>
</evidence>
<feature type="region of interest" description="Disordered" evidence="11">
    <location>
        <begin position="1114"/>
        <end position="1189"/>
    </location>
</feature>
<reference evidence="16" key="1">
    <citation type="submission" date="2021-01" db="EMBL/GenBank/DDBJ databases">
        <authorList>
            <person name="Zahm M."/>
            <person name="Roques C."/>
            <person name="Cabau C."/>
            <person name="Klopp C."/>
            <person name="Donnadieu C."/>
            <person name="Jouanno E."/>
            <person name="Lampietro C."/>
            <person name="Louis A."/>
            <person name="Herpin A."/>
            <person name="Echchiki A."/>
            <person name="Berthelot C."/>
            <person name="Parey E."/>
            <person name="Roest-Crollius H."/>
            <person name="Braasch I."/>
            <person name="Postlethwait J."/>
            <person name="Bobe J."/>
            <person name="Montfort J."/>
            <person name="Bouchez O."/>
            <person name="Begum T."/>
            <person name="Mejri S."/>
            <person name="Adams A."/>
            <person name="Chen W.-J."/>
            <person name="Guiguen Y."/>
        </authorList>
    </citation>
    <scope>NUCLEOTIDE SEQUENCE</scope>
    <source>
        <tissue evidence="16">Blood</tissue>
    </source>
</reference>
<feature type="compositionally biased region" description="Polar residues" evidence="11">
    <location>
        <begin position="1567"/>
        <end position="1580"/>
    </location>
</feature>
<evidence type="ECO:0000256" key="8">
    <source>
        <dbReference type="ARBA" id="ARBA00023117"/>
    </source>
</evidence>
<keyword evidence="5" id="KW-0808">Transferase</keyword>
<feature type="compositionally biased region" description="Polar residues" evidence="11">
    <location>
        <begin position="1496"/>
        <end position="1512"/>
    </location>
</feature>
<dbReference type="Pfam" id="PF00439">
    <property type="entry name" value="Bromodomain"/>
    <property type="match status" value="1"/>
</dbReference>
<feature type="compositionally biased region" description="Pro residues" evidence="11">
    <location>
        <begin position="356"/>
        <end position="369"/>
    </location>
</feature>
<name>A0A8T3CLE3_9TELE</name>
<dbReference type="InterPro" id="IPR006560">
    <property type="entry name" value="AWS_dom"/>
</dbReference>
<feature type="region of interest" description="Disordered" evidence="11">
    <location>
        <begin position="2512"/>
        <end position="2534"/>
    </location>
</feature>
<dbReference type="InterPro" id="IPR001487">
    <property type="entry name" value="Bromodomain"/>
</dbReference>
<feature type="compositionally biased region" description="Basic and acidic residues" evidence="11">
    <location>
        <begin position="1551"/>
        <end position="1562"/>
    </location>
</feature>
<dbReference type="SMART" id="SM00570">
    <property type="entry name" value="AWS"/>
    <property type="match status" value="1"/>
</dbReference>
<feature type="compositionally biased region" description="Basic residues" evidence="11">
    <location>
        <begin position="1176"/>
        <end position="1189"/>
    </location>
</feature>
<evidence type="ECO:0000313" key="16">
    <source>
        <dbReference type="EMBL" id="KAI1885913.1"/>
    </source>
</evidence>
<keyword evidence="4" id="KW-0489">Methyltransferase</keyword>
<evidence type="ECO:0000256" key="4">
    <source>
        <dbReference type="ARBA" id="ARBA00022603"/>
    </source>
</evidence>
<feature type="compositionally biased region" description="Low complexity" evidence="11">
    <location>
        <begin position="880"/>
        <end position="890"/>
    </location>
</feature>
<dbReference type="PROSITE" id="PS50014">
    <property type="entry name" value="BROMODOMAIN_2"/>
    <property type="match status" value="1"/>
</dbReference>
<feature type="compositionally biased region" description="Low complexity" evidence="11">
    <location>
        <begin position="747"/>
        <end position="760"/>
    </location>
</feature>
<feature type="compositionally biased region" description="Basic residues" evidence="11">
    <location>
        <begin position="1802"/>
        <end position="1811"/>
    </location>
</feature>
<feature type="domain" description="SET" evidence="13">
    <location>
        <begin position="2128"/>
        <end position="2244"/>
    </location>
</feature>
<dbReference type="InterPro" id="IPR001214">
    <property type="entry name" value="SET_dom"/>
</dbReference>
<dbReference type="InterPro" id="IPR036427">
    <property type="entry name" value="Bromodomain-like_sf"/>
</dbReference>